<protein>
    <submittedName>
        <fullName evidence="2">Uncharacterized protein</fullName>
    </submittedName>
</protein>
<feature type="compositionally biased region" description="Low complexity" evidence="1">
    <location>
        <begin position="13"/>
        <end position="25"/>
    </location>
</feature>
<feature type="region of interest" description="Disordered" evidence="1">
    <location>
        <begin position="1"/>
        <end position="87"/>
    </location>
</feature>
<keyword evidence="3" id="KW-1185">Reference proteome</keyword>
<accession>A0AAN8IIQ7</accession>
<gene>
    <name evidence="2" type="ORF">GCK32_021215</name>
</gene>
<evidence type="ECO:0000256" key="1">
    <source>
        <dbReference type="SAM" id="MobiDB-lite"/>
    </source>
</evidence>
<dbReference type="EMBL" id="WIXE01018526">
    <property type="protein sequence ID" value="KAK5970832.1"/>
    <property type="molecule type" value="Genomic_DNA"/>
</dbReference>
<reference evidence="2 3" key="1">
    <citation type="submission" date="2019-10" db="EMBL/GenBank/DDBJ databases">
        <title>Assembly and Annotation for the nematode Trichostrongylus colubriformis.</title>
        <authorList>
            <person name="Martin J."/>
        </authorList>
    </citation>
    <scope>NUCLEOTIDE SEQUENCE [LARGE SCALE GENOMIC DNA]</scope>
    <source>
        <strain evidence="2">G859</strain>
        <tissue evidence="2">Whole worm</tissue>
    </source>
</reference>
<proteinExistence type="predicted"/>
<feature type="non-terminal residue" evidence="2">
    <location>
        <position position="87"/>
    </location>
</feature>
<organism evidence="2 3">
    <name type="scientific">Trichostrongylus colubriformis</name>
    <name type="common">Black scour worm</name>
    <dbReference type="NCBI Taxonomy" id="6319"/>
    <lineage>
        <taxon>Eukaryota</taxon>
        <taxon>Metazoa</taxon>
        <taxon>Ecdysozoa</taxon>
        <taxon>Nematoda</taxon>
        <taxon>Chromadorea</taxon>
        <taxon>Rhabditida</taxon>
        <taxon>Rhabditina</taxon>
        <taxon>Rhabditomorpha</taxon>
        <taxon>Strongyloidea</taxon>
        <taxon>Trichostrongylidae</taxon>
        <taxon>Trichostrongylus</taxon>
    </lineage>
</organism>
<comment type="caution">
    <text evidence="2">The sequence shown here is derived from an EMBL/GenBank/DDBJ whole genome shotgun (WGS) entry which is preliminary data.</text>
</comment>
<sequence>MGCDLSIASGDSPAKAVAKVAPAPVQDVRSDVTAPDDGTSPAKPMVTELPKDITTITPTDGAMSKYINEEEKPAAEEQELSRSEDER</sequence>
<evidence type="ECO:0000313" key="2">
    <source>
        <dbReference type="EMBL" id="KAK5970832.1"/>
    </source>
</evidence>
<feature type="compositionally biased region" description="Basic and acidic residues" evidence="1">
    <location>
        <begin position="67"/>
        <end position="87"/>
    </location>
</feature>
<dbReference type="Proteomes" id="UP001331761">
    <property type="component" value="Unassembled WGS sequence"/>
</dbReference>
<evidence type="ECO:0000313" key="3">
    <source>
        <dbReference type="Proteomes" id="UP001331761"/>
    </source>
</evidence>
<name>A0AAN8IIQ7_TRICO</name>
<dbReference type="AlphaFoldDB" id="A0AAN8IIQ7"/>